<evidence type="ECO:0000256" key="3">
    <source>
        <dbReference type="PROSITE-ProRule" id="PRU10007"/>
    </source>
</evidence>
<dbReference type="FunFam" id="3.40.309.10:FF:000009">
    <property type="entry name" value="Aldehyde dehydrogenase A"/>
    <property type="match status" value="1"/>
</dbReference>
<dbReference type="PROSITE" id="PS00687">
    <property type="entry name" value="ALDEHYDE_DEHYDR_GLU"/>
    <property type="match status" value="1"/>
</dbReference>
<dbReference type="InterPro" id="IPR015590">
    <property type="entry name" value="Aldehyde_DH_dom"/>
</dbReference>
<accession>M0QKF6</accession>
<name>M0QKF6_9ACTN</name>
<dbReference type="GO" id="GO:0016620">
    <property type="term" value="F:oxidoreductase activity, acting on the aldehyde or oxo group of donors, NAD or NADP as acceptor"/>
    <property type="evidence" value="ECO:0007669"/>
    <property type="project" value="InterPro"/>
</dbReference>
<evidence type="ECO:0000256" key="4">
    <source>
        <dbReference type="RuleBase" id="RU003345"/>
    </source>
</evidence>
<dbReference type="SUPFAM" id="SSF53720">
    <property type="entry name" value="ALDH-like"/>
    <property type="match status" value="1"/>
</dbReference>
<dbReference type="PANTHER" id="PTHR42804:SF1">
    <property type="entry name" value="ALDEHYDE DEHYDROGENASE-RELATED"/>
    <property type="match status" value="1"/>
</dbReference>
<gene>
    <name evidence="6" type="ORF">GS4_11_01610</name>
</gene>
<sequence length="485" mass="51236">MATDPVRTSFFIDGAWREPAQVSTFPVISPLTEEQIGSVPSATTDDVDAAVGAARSALRRPGWRDLDHGARAAHLRRFADELEARAEDRASTVTAENGMPITLARFAEGAAPVQLLRYYADLIEATPIEERRESRPLPGTTVVRREPVGVVAAIAPWNFPAVLSMFKIAPALAAGCTVVLKPSPETSLDAYVLAEAAIAADLPAGVLNIVNGGTDIGQYLVAHPHVDKVAFTGSTAAGREIGRVCGELIRPVTLELGGKSAALVLDDADVEQTVTGLATASLLNTGQTCYMSTRILVPATRYDTWVDAISAMSASLPIGDPMDETVAVGPLASRRHRDRVLSLIDRGRSEGGTVTTGGGRPADHDRGFFVEPTVFAGVDNSATIAREEVFGPVLTVLRYDDIDDAIALANDSAYGLGGTVWTADEERGVEVARRVETGSFGVNYFNLDWGSPFGGVKASGIGRELGPEGLAAYQHTKSIFLPASA</sequence>
<dbReference type="Gene3D" id="3.40.605.10">
    <property type="entry name" value="Aldehyde Dehydrogenase, Chain A, domain 1"/>
    <property type="match status" value="1"/>
</dbReference>
<evidence type="ECO:0000313" key="7">
    <source>
        <dbReference type="Proteomes" id="UP000011666"/>
    </source>
</evidence>
<feature type="domain" description="Aldehyde dehydrogenase" evidence="5">
    <location>
        <begin position="16"/>
        <end position="479"/>
    </location>
</feature>
<dbReference type="Gene3D" id="3.40.309.10">
    <property type="entry name" value="Aldehyde Dehydrogenase, Chain A, domain 2"/>
    <property type="match status" value="1"/>
</dbReference>
<dbReference type="Proteomes" id="UP000011666">
    <property type="component" value="Unassembled WGS sequence"/>
</dbReference>
<protein>
    <submittedName>
        <fullName evidence="6">Putative aldehyde dehydrogenase</fullName>
    </submittedName>
</protein>
<evidence type="ECO:0000256" key="2">
    <source>
        <dbReference type="ARBA" id="ARBA00023002"/>
    </source>
</evidence>
<dbReference type="RefSeq" id="WP_007619542.1">
    <property type="nucleotide sequence ID" value="NZ_BANX01000011.1"/>
</dbReference>
<keyword evidence="2 4" id="KW-0560">Oxidoreductase</keyword>
<proteinExistence type="inferred from homology"/>
<organism evidence="6 7">
    <name type="scientific">Gordonia soli NBRC 108243</name>
    <dbReference type="NCBI Taxonomy" id="1223545"/>
    <lineage>
        <taxon>Bacteria</taxon>
        <taxon>Bacillati</taxon>
        <taxon>Actinomycetota</taxon>
        <taxon>Actinomycetes</taxon>
        <taxon>Mycobacteriales</taxon>
        <taxon>Gordoniaceae</taxon>
        <taxon>Gordonia</taxon>
    </lineage>
</organism>
<dbReference type="InterPro" id="IPR029510">
    <property type="entry name" value="Ald_DH_CS_GLU"/>
</dbReference>
<dbReference type="eggNOG" id="COG1012">
    <property type="taxonomic scope" value="Bacteria"/>
</dbReference>
<dbReference type="Pfam" id="PF00171">
    <property type="entry name" value="Aldedh"/>
    <property type="match status" value="1"/>
</dbReference>
<evidence type="ECO:0000313" key="6">
    <source>
        <dbReference type="EMBL" id="GAC67892.1"/>
    </source>
</evidence>
<dbReference type="PANTHER" id="PTHR42804">
    <property type="entry name" value="ALDEHYDE DEHYDROGENASE"/>
    <property type="match status" value="1"/>
</dbReference>
<dbReference type="InterPro" id="IPR016161">
    <property type="entry name" value="Ald_DH/histidinol_DH"/>
</dbReference>
<keyword evidence="7" id="KW-1185">Reference proteome</keyword>
<dbReference type="CDD" id="cd07139">
    <property type="entry name" value="ALDH_AldA-Rv0768"/>
    <property type="match status" value="1"/>
</dbReference>
<dbReference type="AlphaFoldDB" id="M0QKF6"/>
<comment type="similarity">
    <text evidence="1 4">Belongs to the aldehyde dehydrogenase family.</text>
</comment>
<comment type="caution">
    <text evidence="6">The sequence shown here is derived from an EMBL/GenBank/DDBJ whole genome shotgun (WGS) entry which is preliminary data.</text>
</comment>
<reference evidence="6 7" key="1">
    <citation type="submission" date="2013-01" db="EMBL/GenBank/DDBJ databases">
        <title>Whole genome shotgun sequence of Gordonia soli NBRC 108243.</title>
        <authorList>
            <person name="Isaki-Nakamura S."/>
            <person name="Hosoyama A."/>
            <person name="Tsuchikane K."/>
            <person name="Ando Y."/>
            <person name="Baba S."/>
            <person name="Ohji S."/>
            <person name="Hamada M."/>
            <person name="Tamura T."/>
            <person name="Yamazoe A."/>
            <person name="Yamazaki S."/>
            <person name="Fujita N."/>
        </authorList>
    </citation>
    <scope>NUCLEOTIDE SEQUENCE [LARGE SCALE GENOMIC DNA]</scope>
    <source>
        <strain evidence="6 7">NBRC 108243</strain>
    </source>
</reference>
<feature type="active site" evidence="3">
    <location>
        <position position="255"/>
    </location>
</feature>
<evidence type="ECO:0000259" key="5">
    <source>
        <dbReference type="Pfam" id="PF00171"/>
    </source>
</evidence>
<dbReference type="EMBL" id="BANX01000011">
    <property type="protein sequence ID" value="GAC67892.1"/>
    <property type="molecule type" value="Genomic_DNA"/>
</dbReference>
<dbReference type="InterPro" id="IPR016163">
    <property type="entry name" value="Ald_DH_C"/>
</dbReference>
<dbReference type="FunFam" id="3.40.605.10:FF:000007">
    <property type="entry name" value="NAD/NADP-dependent betaine aldehyde dehydrogenase"/>
    <property type="match status" value="1"/>
</dbReference>
<dbReference type="InterPro" id="IPR016162">
    <property type="entry name" value="Ald_DH_N"/>
</dbReference>
<evidence type="ECO:0000256" key="1">
    <source>
        <dbReference type="ARBA" id="ARBA00009986"/>
    </source>
</evidence>
<dbReference type="STRING" id="1223545.GS4_11_01610"/>
<dbReference type="OrthoDB" id="6882680at2"/>